<keyword evidence="1" id="KW-0328">Glycosyltransferase</keyword>
<accession>A0A7G5H4N4</accession>
<evidence type="ECO:0000256" key="3">
    <source>
        <dbReference type="ARBA" id="ARBA00023180"/>
    </source>
</evidence>
<dbReference type="InterPro" id="IPR049625">
    <property type="entry name" value="Glyco_transf_61_cat"/>
</dbReference>
<dbReference type="PANTHER" id="PTHR20961">
    <property type="entry name" value="GLYCOSYLTRANSFERASE"/>
    <property type="match status" value="1"/>
</dbReference>
<gene>
    <name evidence="5" type="ORF">H3H32_14850</name>
</gene>
<protein>
    <submittedName>
        <fullName evidence="5">Glycosyltransferase family 61 protein</fullName>
    </submittedName>
</protein>
<keyword evidence="2 5" id="KW-0808">Transferase</keyword>
<dbReference type="EMBL" id="CP059732">
    <property type="protein sequence ID" value="QMW06076.1"/>
    <property type="molecule type" value="Genomic_DNA"/>
</dbReference>
<keyword evidence="3" id="KW-0325">Glycoprotein</keyword>
<reference evidence="5 6" key="1">
    <citation type="submission" date="2020-07" db="EMBL/GenBank/DDBJ databases">
        <title>Spirosoma foliorum sp. nov., isolated from the leaves on the Nejang mountain Korea, Republic of.</title>
        <authorList>
            <person name="Ho H."/>
            <person name="Lee Y.-J."/>
            <person name="Nurcahyanto D.-A."/>
            <person name="Kim S.-G."/>
        </authorList>
    </citation>
    <scope>NUCLEOTIDE SEQUENCE [LARGE SCALE GENOMIC DNA]</scope>
    <source>
        <strain evidence="5 6">PL0136</strain>
    </source>
</reference>
<dbReference type="Pfam" id="PF04577">
    <property type="entry name" value="Glyco_transf_61"/>
    <property type="match status" value="1"/>
</dbReference>
<dbReference type="RefSeq" id="WP_182463448.1">
    <property type="nucleotide sequence ID" value="NZ_CP059732.1"/>
</dbReference>
<dbReference type="InterPro" id="IPR007657">
    <property type="entry name" value="Glycosyltransferase_61"/>
</dbReference>
<evidence type="ECO:0000313" key="6">
    <source>
        <dbReference type="Proteomes" id="UP000515369"/>
    </source>
</evidence>
<keyword evidence="6" id="KW-1185">Reference proteome</keyword>
<dbReference type="Proteomes" id="UP000515369">
    <property type="component" value="Chromosome"/>
</dbReference>
<evidence type="ECO:0000256" key="2">
    <source>
        <dbReference type="ARBA" id="ARBA00022679"/>
    </source>
</evidence>
<feature type="domain" description="Glycosyltransferase 61 catalytic" evidence="4">
    <location>
        <begin position="193"/>
        <end position="312"/>
    </location>
</feature>
<name>A0A7G5H4N4_9BACT</name>
<organism evidence="5 6">
    <name type="scientific">Spirosoma foliorum</name>
    <dbReference type="NCBI Taxonomy" id="2710596"/>
    <lineage>
        <taxon>Bacteria</taxon>
        <taxon>Pseudomonadati</taxon>
        <taxon>Bacteroidota</taxon>
        <taxon>Cytophagia</taxon>
        <taxon>Cytophagales</taxon>
        <taxon>Cytophagaceae</taxon>
        <taxon>Spirosoma</taxon>
    </lineage>
</organism>
<proteinExistence type="predicted"/>
<evidence type="ECO:0000259" key="4">
    <source>
        <dbReference type="Pfam" id="PF04577"/>
    </source>
</evidence>
<dbReference type="GO" id="GO:0016757">
    <property type="term" value="F:glycosyltransferase activity"/>
    <property type="evidence" value="ECO:0007669"/>
    <property type="project" value="UniProtKB-KW"/>
</dbReference>
<dbReference type="AlphaFoldDB" id="A0A7G5H4N4"/>
<evidence type="ECO:0000256" key="1">
    <source>
        <dbReference type="ARBA" id="ARBA00022676"/>
    </source>
</evidence>
<dbReference type="KEGG" id="sfol:H3H32_14850"/>
<sequence>MMRRLRDLLKTFLEALLKRFGVVLLTKQQTEEYLSPYIVAVSPETQIILHAVPNAAHPATLVFKPTEAVAHQSYVWYYKPALPRTTQLPFGGILTNTNVLCTDFERYHLVQNFLKKGSRTRIMHDILIAPWAHMLDGIAFGGYYDFVILVAAKLCRIREALPEAVFAEAVLAYPLFKTEYEREYLSLIGFTPDRTLDSRLYEVQFNECILGNSGHWFYPNLADIVALKKQVESQLKPVRTAHNRIYISRSGRRRVVNEDALIELLKRYNFTIVDDRPRSVAEQVAIYKNASFIIGPHGASFTNIIWCESGTHLFELFTSTMVVDHFRYLSQLMGMQYSAYYHVIMMGNSRHSLEEDLFVSIADLEQSLNNLLQTA</sequence>
<evidence type="ECO:0000313" key="5">
    <source>
        <dbReference type="EMBL" id="QMW06076.1"/>
    </source>
</evidence>